<dbReference type="Gene3D" id="3.40.50.720">
    <property type="entry name" value="NAD(P)-binding Rossmann-like Domain"/>
    <property type="match status" value="1"/>
</dbReference>
<proteinExistence type="predicted"/>
<dbReference type="PANTHER" id="PTHR47534:SF3">
    <property type="entry name" value="ALCOHOL DEHYDROGENASE-LIKE C-TERMINAL DOMAIN-CONTAINING PROTEIN"/>
    <property type="match status" value="1"/>
</dbReference>
<dbReference type="SUPFAM" id="SSF51735">
    <property type="entry name" value="NAD(P)-binding Rossmann-fold domains"/>
    <property type="match status" value="1"/>
</dbReference>
<keyword evidence="3" id="KW-1185">Reference proteome</keyword>
<accession>A0A4P6XK98</accession>
<evidence type="ECO:0000256" key="1">
    <source>
        <dbReference type="ARBA" id="ARBA00023002"/>
    </source>
</evidence>
<dbReference type="Pfam" id="PF00106">
    <property type="entry name" value="adh_short"/>
    <property type="match status" value="1"/>
</dbReference>
<sequence>MKVDKSISWIPKKLENLSKLNVTVVGGTGGLGRAISKTFAGAGAKVTVIGQTFRDADTKNISFVKADLSSIEKSREVAKTLDVSDTDILLFTTGIIAARKREETKEGLERDMAVSFLNRLVMLRELAPKLMSTRFFASSPRVFVMAFPGNDQLGTIDDLNSEKKYGVMQAHMNTVAGNEALVYDSVAKYKDLRFYGLNPGLVKTAIRNNVLGEGSILSTVVEGMVGWFANSPEQYAQKIAPLLIAEELDENNGAIFNNKGQALHPSKDLTTEYAGKFISAAEDLLKSKNL</sequence>
<dbReference type="InterPro" id="IPR052228">
    <property type="entry name" value="Sec_Metab_Biosynth_Oxidored"/>
</dbReference>
<keyword evidence="1" id="KW-0560">Oxidoreductase</keyword>
<organism evidence="2 3">
    <name type="scientific">Metschnikowia aff. pulcherrima</name>
    <dbReference type="NCBI Taxonomy" id="2163413"/>
    <lineage>
        <taxon>Eukaryota</taxon>
        <taxon>Fungi</taxon>
        <taxon>Dikarya</taxon>
        <taxon>Ascomycota</taxon>
        <taxon>Saccharomycotina</taxon>
        <taxon>Pichiomycetes</taxon>
        <taxon>Metschnikowiaceae</taxon>
        <taxon>Metschnikowia</taxon>
    </lineage>
</organism>
<dbReference type="STRING" id="2163413.A0A4P6XK98"/>
<dbReference type="InterPro" id="IPR036291">
    <property type="entry name" value="NAD(P)-bd_dom_sf"/>
</dbReference>
<name>A0A4P6XK98_9ASCO</name>
<reference evidence="3" key="1">
    <citation type="submission" date="2019-03" db="EMBL/GenBank/DDBJ databases">
        <title>Snf2 controls pulcherriminic acid biosynthesis and connects pigmentation and antifungal activity of the yeast Metschnikowia pulcherrima.</title>
        <authorList>
            <person name="Gore-Lloyd D."/>
            <person name="Sumann I."/>
            <person name="Brachmann A.O."/>
            <person name="Schneeberger K."/>
            <person name="Ortiz-Merino R.A."/>
            <person name="Moreno-Beltran M."/>
            <person name="Schlaefli M."/>
            <person name="Kirner P."/>
            <person name="Santos Kron A."/>
            <person name="Wolfe K.H."/>
            <person name="Piel J."/>
            <person name="Ahrens C.H."/>
            <person name="Henk D."/>
            <person name="Freimoser F.M."/>
        </authorList>
    </citation>
    <scope>NUCLEOTIDE SEQUENCE [LARGE SCALE GENOMIC DNA]</scope>
    <source>
        <strain evidence="3">APC 1.2</strain>
    </source>
</reference>
<dbReference type="Proteomes" id="UP000292447">
    <property type="component" value="Chromosome II"/>
</dbReference>
<dbReference type="AlphaFoldDB" id="A0A4P6XK98"/>
<protein>
    <submittedName>
        <fullName evidence="2">NAD(P)-dependent dehydrogenase, short-chain alcohol dehydrogenase family</fullName>
    </submittedName>
</protein>
<evidence type="ECO:0000313" key="2">
    <source>
        <dbReference type="EMBL" id="QBM87762.1"/>
    </source>
</evidence>
<dbReference type="PANTHER" id="PTHR47534">
    <property type="entry name" value="YALI0E05731P"/>
    <property type="match status" value="1"/>
</dbReference>
<dbReference type="PRINTS" id="PR00081">
    <property type="entry name" value="GDHRDH"/>
</dbReference>
<dbReference type="GO" id="GO:0016491">
    <property type="term" value="F:oxidoreductase activity"/>
    <property type="evidence" value="ECO:0007669"/>
    <property type="project" value="UniProtKB-KW"/>
</dbReference>
<dbReference type="EMBL" id="CP034457">
    <property type="protein sequence ID" value="QBM87762.1"/>
    <property type="molecule type" value="Genomic_DNA"/>
</dbReference>
<evidence type="ECO:0000313" key="3">
    <source>
        <dbReference type="Proteomes" id="UP000292447"/>
    </source>
</evidence>
<dbReference type="InterPro" id="IPR002347">
    <property type="entry name" value="SDR_fam"/>
</dbReference>
<gene>
    <name evidence="2" type="primary">MPUL0B09740</name>
    <name evidence="2" type="ORF">METSCH_B09740</name>
</gene>